<evidence type="ECO:0000256" key="2">
    <source>
        <dbReference type="ARBA" id="ARBA00022963"/>
    </source>
</evidence>
<feature type="active site" description="Nucleophile" evidence="5">
    <location>
        <position position="251"/>
    </location>
</feature>
<reference evidence="6" key="1">
    <citation type="submission" date="2020-07" db="EMBL/GenBank/DDBJ databases">
        <title>A long reads based de novo assembly of the rainbow trout Arlee double haploid line genome.</title>
        <authorList>
            <person name="Gao G."/>
            <person name="Palti Y."/>
        </authorList>
    </citation>
    <scope>NUCLEOTIDE SEQUENCE [LARGE SCALE GENOMIC DNA]</scope>
</reference>
<dbReference type="PANTHER" id="PTHR10272">
    <property type="entry name" value="PLATELET-ACTIVATING FACTOR ACETYLHYDROLASE"/>
    <property type="match status" value="1"/>
</dbReference>
<dbReference type="GO" id="GO:0003847">
    <property type="term" value="F:1-alkyl-2-acetylglycerophosphocholine esterase activity"/>
    <property type="evidence" value="ECO:0007669"/>
    <property type="project" value="UniProtKB-UniRule"/>
</dbReference>
<keyword evidence="7" id="KW-1185">Reference proteome</keyword>
<reference evidence="6" key="3">
    <citation type="submission" date="2025-09" db="UniProtKB">
        <authorList>
            <consortium name="Ensembl"/>
        </authorList>
    </citation>
    <scope>IDENTIFICATION</scope>
</reference>
<keyword evidence="1 4" id="KW-0378">Hydrolase</keyword>
<reference evidence="6" key="2">
    <citation type="submission" date="2025-08" db="UniProtKB">
        <authorList>
            <consortium name="Ensembl"/>
        </authorList>
    </citation>
    <scope>IDENTIFICATION</scope>
</reference>
<proteinExistence type="predicted"/>
<evidence type="ECO:0000313" key="7">
    <source>
        <dbReference type="Proteomes" id="UP000694395"/>
    </source>
</evidence>
<sequence>MCLLPLTDLRCKLSLFAGMGNSTTCSNHLGIPPAKGPNAVGCSDFMMDHTVKGTFFRLYYPCVAYEDAEKPDWIPSKEYFYGLADFMNINRGLSEQIFNYLFGSFKIPAAMNAPYKQNGKCPVIVFSHGLGAFRTLYSAICAELASQGFIVAAVEHRDESAASLPPKPNPEAPENLVEEWMYYRSLKPGESEFPLRNKQVLQRADECLKALDILIQINSGKKMENVLGTEFDWMTLANSMDLCRIAVMGHSFGGATVIEALCNEVNFKCGIALDAWMFPLDEEIYARVKQPIFFINSEKFQWAGNIMAMRKLVPPDSSSTQRKMVTIKGTVHQSFPDFTFLTGNWIGKILKLKGEINPQVAIDLCNKASLAFLQRHLGMDKDFNQWDHLIEGKDDNLIPGTNVTELP</sequence>
<name>A0A8C7SQ17_ONCMY</name>
<dbReference type="GeneTree" id="ENSGT00390000005233"/>
<dbReference type="Ensembl" id="ENSOMYT00000075536.2">
    <property type="protein sequence ID" value="ENSOMYP00000069350.2"/>
    <property type="gene ID" value="ENSOMYG00000032127.2"/>
</dbReference>
<dbReference type="Gene3D" id="3.40.50.1820">
    <property type="entry name" value="alpha/beta hydrolase"/>
    <property type="match status" value="1"/>
</dbReference>
<dbReference type="GO" id="GO:0016042">
    <property type="term" value="P:lipid catabolic process"/>
    <property type="evidence" value="ECO:0007669"/>
    <property type="project" value="UniProtKB-KW"/>
</dbReference>
<organism evidence="6 7">
    <name type="scientific">Oncorhynchus mykiss</name>
    <name type="common">Rainbow trout</name>
    <name type="synonym">Salmo gairdneri</name>
    <dbReference type="NCBI Taxonomy" id="8022"/>
    <lineage>
        <taxon>Eukaryota</taxon>
        <taxon>Metazoa</taxon>
        <taxon>Chordata</taxon>
        <taxon>Craniata</taxon>
        <taxon>Vertebrata</taxon>
        <taxon>Euteleostomi</taxon>
        <taxon>Actinopterygii</taxon>
        <taxon>Neopterygii</taxon>
        <taxon>Teleostei</taxon>
        <taxon>Protacanthopterygii</taxon>
        <taxon>Salmoniformes</taxon>
        <taxon>Salmonidae</taxon>
        <taxon>Salmoninae</taxon>
        <taxon>Oncorhynchus</taxon>
    </lineage>
</organism>
<dbReference type="InterPro" id="IPR029058">
    <property type="entry name" value="AB_hydrolase_fold"/>
</dbReference>
<evidence type="ECO:0000256" key="3">
    <source>
        <dbReference type="ARBA" id="ARBA00023098"/>
    </source>
</evidence>
<comment type="catalytic activity">
    <reaction evidence="4">
        <text>a 1-O-alkyl-2-acetyl-sn-glycero-3-phosphocholine + H2O = a 1-O-alkyl-sn-glycero-3-phosphocholine + acetate + H(+)</text>
        <dbReference type="Rhea" id="RHEA:17777"/>
        <dbReference type="ChEBI" id="CHEBI:15377"/>
        <dbReference type="ChEBI" id="CHEBI:15378"/>
        <dbReference type="ChEBI" id="CHEBI:30089"/>
        <dbReference type="ChEBI" id="CHEBI:30909"/>
        <dbReference type="ChEBI" id="CHEBI:36707"/>
        <dbReference type="EC" id="3.1.1.47"/>
    </reaction>
</comment>
<dbReference type="InterPro" id="IPR016715">
    <property type="entry name" value="PAF_acetylhydro_eukaryote"/>
</dbReference>
<keyword evidence="2 4" id="KW-0442">Lipid degradation</keyword>
<gene>
    <name evidence="6" type="primary">LOC110529826</name>
</gene>
<dbReference type="PANTHER" id="PTHR10272:SF0">
    <property type="entry name" value="PLATELET-ACTIVATING FACTOR ACETYLHYDROLASE"/>
    <property type="match status" value="1"/>
</dbReference>
<feature type="active site" description="Charge relay system" evidence="5">
    <location>
        <position position="274"/>
    </location>
</feature>
<dbReference type="Pfam" id="PF03403">
    <property type="entry name" value="PAF-AH_p_II"/>
    <property type="match status" value="1"/>
</dbReference>
<protein>
    <recommendedName>
        <fullName evidence="4">Platelet-activating factor acetylhydrolase</fullName>
        <ecNumber evidence="4">3.1.1.47</ecNumber>
    </recommendedName>
</protein>
<dbReference type="EC" id="3.1.1.47" evidence="4"/>
<dbReference type="Proteomes" id="UP000694395">
    <property type="component" value="Chromosome 8"/>
</dbReference>
<evidence type="ECO:0000256" key="1">
    <source>
        <dbReference type="ARBA" id="ARBA00022801"/>
    </source>
</evidence>
<evidence type="ECO:0000256" key="4">
    <source>
        <dbReference type="PIRNR" id="PIRNR018169"/>
    </source>
</evidence>
<evidence type="ECO:0000313" key="6">
    <source>
        <dbReference type="Ensembl" id="ENSOMYP00000069350.2"/>
    </source>
</evidence>
<keyword evidence="3 4" id="KW-0443">Lipid metabolism</keyword>
<dbReference type="SUPFAM" id="SSF53474">
    <property type="entry name" value="alpha/beta-Hydrolases"/>
    <property type="match status" value="1"/>
</dbReference>
<accession>A0A8C7SQ17</accession>
<dbReference type="PIRSF" id="PIRSF018169">
    <property type="entry name" value="PAF_acetylhydrolase"/>
    <property type="match status" value="1"/>
</dbReference>
<evidence type="ECO:0000256" key="5">
    <source>
        <dbReference type="PIRSR" id="PIRSR018169-1"/>
    </source>
</evidence>
<dbReference type="AlphaFoldDB" id="A0A8C7SQ17"/>
<feature type="active site" description="Charge relay system" evidence="5">
    <location>
        <position position="332"/>
    </location>
</feature>
<dbReference type="FunFam" id="3.40.50.1820:FF:000062">
    <property type="entry name" value="Platelet-activating factor acetylhydrolase"/>
    <property type="match status" value="1"/>
</dbReference>